<feature type="compositionally biased region" description="Low complexity" evidence="1">
    <location>
        <begin position="601"/>
        <end position="613"/>
    </location>
</feature>
<evidence type="ECO:0008006" key="4">
    <source>
        <dbReference type="Google" id="ProtNLM"/>
    </source>
</evidence>
<feature type="region of interest" description="Disordered" evidence="1">
    <location>
        <begin position="435"/>
        <end position="466"/>
    </location>
</feature>
<evidence type="ECO:0000313" key="3">
    <source>
        <dbReference type="Proteomes" id="UP001459277"/>
    </source>
</evidence>
<feature type="region of interest" description="Disordered" evidence="1">
    <location>
        <begin position="107"/>
        <end position="162"/>
    </location>
</feature>
<dbReference type="GO" id="GO:0030276">
    <property type="term" value="F:clathrin binding"/>
    <property type="evidence" value="ECO:0007669"/>
    <property type="project" value="TreeGrafter"/>
</dbReference>
<name>A0AAW2E7U0_9ROSI</name>
<feature type="region of interest" description="Disordered" evidence="1">
    <location>
        <begin position="511"/>
        <end position="548"/>
    </location>
</feature>
<dbReference type="GO" id="GO:0072583">
    <property type="term" value="P:clathrin-dependent endocytosis"/>
    <property type="evidence" value="ECO:0007669"/>
    <property type="project" value="TreeGrafter"/>
</dbReference>
<evidence type="ECO:0000256" key="1">
    <source>
        <dbReference type="SAM" id="MobiDB-lite"/>
    </source>
</evidence>
<dbReference type="GO" id="GO:0072318">
    <property type="term" value="P:clathrin coat disassembly"/>
    <property type="evidence" value="ECO:0007669"/>
    <property type="project" value="TreeGrafter"/>
</dbReference>
<keyword evidence="3" id="KW-1185">Reference proteome</keyword>
<feature type="region of interest" description="Disordered" evidence="1">
    <location>
        <begin position="15"/>
        <end position="53"/>
    </location>
</feature>
<evidence type="ECO:0000313" key="2">
    <source>
        <dbReference type="EMBL" id="KAL0017221.1"/>
    </source>
</evidence>
<feature type="region of interest" description="Disordered" evidence="1">
    <location>
        <begin position="595"/>
        <end position="616"/>
    </location>
</feature>
<dbReference type="Proteomes" id="UP001459277">
    <property type="component" value="Unassembled WGS sequence"/>
</dbReference>
<organism evidence="2 3">
    <name type="scientific">Lithocarpus litseifolius</name>
    <dbReference type="NCBI Taxonomy" id="425828"/>
    <lineage>
        <taxon>Eukaryota</taxon>
        <taxon>Viridiplantae</taxon>
        <taxon>Streptophyta</taxon>
        <taxon>Embryophyta</taxon>
        <taxon>Tracheophyta</taxon>
        <taxon>Spermatophyta</taxon>
        <taxon>Magnoliopsida</taxon>
        <taxon>eudicotyledons</taxon>
        <taxon>Gunneridae</taxon>
        <taxon>Pentapetalae</taxon>
        <taxon>rosids</taxon>
        <taxon>fabids</taxon>
        <taxon>Fagales</taxon>
        <taxon>Fagaceae</taxon>
        <taxon>Lithocarpus</taxon>
    </lineage>
</organism>
<reference evidence="2 3" key="1">
    <citation type="submission" date="2024-01" db="EMBL/GenBank/DDBJ databases">
        <title>A telomere-to-telomere, gap-free genome of sweet tea (Lithocarpus litseifolius).</title>
        <authorList>
            <person name="Zhou J."/>
        </authorList>
    </citation>
    <scope>NUCLEOTIDE SEQUENCE [LARGE SCALE GENOMIC DNA]</scope>
    <source>
        <strain evidence="2">Zhou-2022a</strain>
        <tissue evidence="2">Leaf</tissue>
    </source>
</reference>
<comment type="caution">
    <text evidence="2">The sequence shown here is derived from an EMBL/GenBank/DDBJ whole genome shotgun (WGS) entry which is preliminary data.</text>
</comment>
<dbReference type="GO" id="GO:0031982">
    <property type="term" value="C:vesicle"/>
    <property type="evidence" value="ECO:0007669"/>
    <property type="project" value="TreeGrafter"/>
</dbReference>
<protein>
    <recommendedName>
        <fullName evidence="4">J domain-containing protein required for chloroplast accumulation response 1</fullName>
    </recommendedName>
</protein>
<accession>A0AAW2E7U0</accession>
<dbReference type="FunFam" id="1.10.287.110:FF:000043">
    <property type="entry name" value="J-domain protein required for chloroplast accumulation response 1"/>
    <property type="match status" value="1"/>
</dbReference>
<feature type="compositionally biased region" description="Basic and acidic residues" evidence="1">
    <location>
        <begin position="456"/>
        <end position="466"/>
    </location>
</feature>
<gene>
    <name evidence="2" type="ORF">SO802_004290</name>
</gene>
<dbReference type="InterPro" id="IPR036869">
    <property type="entry name" value="J_dom_sf"/>
</dbReference>
<dbReference type="GO" id="GO:0005737">
    <property type="term" value="C:cytoplasm"/>
    <property type="evidence" value="ECO:0007669"/>
    <property type="project" value="TreeGrafter"/>
</dbReference>
<proteinExistence type="predicted"/>
<feature type="compositionally biased region" description="Polar residues" evidence="1">
    <location>
        <begin position="18"/>
        <end position="30"/>
    </location>
</feature>
<sequence>MERFSQRGSVLLGYSPQRAFTNSNSSPNKNSDLDFNDVFGGPPRRSSIQEKRYNFNEANDTYGRSGEDESHSCHISWPCHGEKPVFGEENLNRRRYPSEDFFNDIFRGDESLTSTPRKRDNDVFSSAPGSRVLSPARPLPPKAEPFGSSSPPSQFSLPAKLTKGMDSPVYGSTPLSPSKCKDGASNGISFSSFLSSNLSRFSSQSAQSQEELKNGIQSSYSQSLLSQEIILNNEESSNLIKSNKKDTEGNIKKDSKISEAPTDSSQFHFSIYKWACKGVPLMIPFRGGSSSRLKEPVKMKRSLSLNGRIEIVSKVRESPLKSYKMEHNKEENDSVLDTSAQDGVEPCKNVAEPILLTTELETLSSLHSVVEHVSGDTMMRDIREEIKHQSLSKIDLSDNDVKEITMLTKEVHKPELKPLRSLLFDNDYEQGNERITQRGRGKDSTINSAKNPLAVDESKNVKKQDGKRTTLNDVEVDKASLQASPVYSGGNLGRNRVKGKVKEFVKMFNQEAPPKPNDKIDYQSQGSRWKKKGSYGARNEESVSSTKTGLEEKIPRVHVSNTVPEASIMADEHLKESEREHSSIKTTNNIFSDASSQLKDNSSASTASISNGSMATVEDTDDSFPGILIKELTQGENQLLQSDNNHKEIQVIDAKIRQWSNGKKGNIRSLLSNLQYVLWPESGWKPVPLVDIIEGTSVKRAYQKALLCLHPDKLQQKGAASHQKYIAEKVFEILQGNSVTLIRLKDYCLPLPNTIGALGGVEIRL</sequence>
<dbReference type="AlphaFoldDB" id="A0AAW2E7U0"/>
<dbReference type="EMBL" id="JAZDWU010000001">
    <property type="protein sequence ID" value="KAL0017221.1"/>
    <property type="molecule type" value="Genomic_DNA"/>
</dbReference>
<dbReference type="Gene3D" id="1.10.287.110">
    <property type="entry name" value="DnaJ domain"/>
    <property type="match status" value="1"/>
</dbReference>
<dbReference type="PANTHER" id="PTHR23172:SF64">
    <property type="entry name" value="J DOMAIN-CONTAINING PROTEIN REQUIRED FOR CHLOROPLAST ACCUMULATION RESPONSE 1"/>
    <property type="match status" value="1"/>
</dbReference>
<dbReference type="SUPFAM" id="SSF46565">
    <property type="entry name" value="Chaperone J-domain"/>
    <property type="match status" value="1"/>
</dbReference>
<feature type="compositionally biased region" description="Low complexity" evidence="1">
    <location>
        <begin position="145"/>
        <end position="158"/>
    </location>
</feature>
<dbReference type="PANTHER" id="PTHR23172">
    <property type="entry name" value="AUXILIN/CYCLIN G-ASSOCIATED KINASE-RELATED"/>
    <property type="match status" value="1"/>
</dbReference>